<evidence type="ECO:0000256" key="3">
    <source>
        <dbReference type="ARBA" id="ARBA00022574"/>
    </source>
</evidence>
<feature type="compositionally biased region" description="Gly residues" evidence="6">
    <location>
        <begin position="727"/>
        <end position="737"/>
    </location>
</feature>
<protein>
    <submittedName>
        <fullName evidence="7">PKG-Ib</fullName>
    </submittedName>
</protein>
<dbReference type="InterPro" id="IPR015943">
    <property type="entry name" value="WD40/YVTN_repeat-like_dom_sf"/>
</dbReference>
<evidence type="ECO:0000256" key="2">
    <source>
        <dbReference type="ARBA" id="ARBA00022490"/>
    </source>
</evidence>
<sequence length="1161" mass="128105">MSLPILAPAGFARRTGLGSFKCNWGLLALSCKSTPGTNDILLSSQRRGQGGGQARSGPFVNHQVLPAHAQLLVVLESAMGEEKEVPPPGCRPIWIQMKNYDLYQLREEGAEAGNMTALKQYTLLDRARLLEEVGKFGFMCDWNDFKADLEACPTEEILLVADPNKVYGEQWYFTFTAEAFETQLKLQTAEAEAEKARLEAEAEAARLAEEEANRTPVYEDKPIIARGWKSETAADTAREVESLTIRPERPLVVMSMTRPRRSFGLPCKLVDRDAYDWLTDDYMAKMGIRKYLATGFTAFDPSNPDRKLMDSPCQAAAESVPASSQTTWFRSVNASVQYSTMHLEQQEAASMMSSEAMVSFLRKVAPGVEQSLQQNETVDIFQDAFNGIGEDDAPLTKTNENEDELKELRTFTDLVHSKNKVMSAIDWLPKRNGCVAVSAVKNVNFEERVQLSGQVDNAYVLLWDFADLIHPMLKLESPHEIFCFRFNPSIPGTVVGGAINGQVVMWDIAKALTSIDQKKRKQSVRHIGKPGLGVGDEDEVVAALPPITPHAVSHIDMSHRRLVADLAWLPTTTQVNSKGQLLGSEYITEHTHQFITVASDGQCLIWDTRYQEISEGLFPHIAKPRQTYDKKREEHGRPPPAPWTPLFRLQLNRLEDVGELGLCRIVLDLGVAGDGVTSDSKAEDGAEEVDMRSQLICTTEEGEILLADWRARVGANSGRGGGDEEAGGGGNEGGDGGDVAPEFVKWVSSDHTRPCVALDKSPFFPGVLLSVGDWSFQIWKVGLRKPVFSSPMAANYLTTGRWSPTRPGMLFLGKVDGSMDVWDFTDSSFTPSVTLMSSPSRITSMEFLKPKGVGGAAKLKQQLLTVGDAAGNLHVYDVPQNLWRPLANERAIMSYFLEREIKVFTANLSIEASENDLFNEKQPLWRCDILFWLFLLGVAGWHHFRDSCFLSPTNRALKHMYINPIGTLVFYLSNHLSPCPTRYIQPAMKPLGEARLSQYWRPTQPTSINPTSITLKPNATLRFFSCSVSLHTMTKRVEHVSERLEIRTAEAEAMEAEEMQNALNQPPDGAAGAAAAEEGGAGEPAAGGDEGGAVGTATTKGDKNRAAADPALEELTEAEKAHLAELEEKFIEDLGLTDADLPERYLATKRLAEADEPALMT</sequence>
<dbReference type="EMBL" id="FN649745">
    <property type="protein sequence ID" value="CBN77137.1"/>
    <property type="molecule type" value="Genomic_DNA"/>
</dbReference>
<proteinExistence type="predicted"/>
<evidence type="ECO:0000256" key="6">
    <source>
        <dbReference type="SAM" id="MobiDB-lite"/>
    </source>
</evidence>
<comment type="subcellular location">
    <subcellularLocation>
        <location evidence="1">Cytoplasm</location>
    </subcellularLocation>
</comment>
<keyword evidence="2" id="KW-0963">Cytoplasm</keyword>
<dbReference type="Gene3D" id="2.130.10.10">
    <property type="entry name" value="YVTN repeat-like/Quinoprotein amine dehydrogenase"/>
    <property type="match status" value="2"/>
</dbReference>
<feature type="compositionally biased region" description="Low complexity" evidence="6">
    <location>
        <begin position="1066"/>
        <end position="1087"/>
    </location>
</feature>
<dbReference type="PANTHER" id="PTHR12442">
    <property type="entry name" value="DYNEIN INTERMEDIATE CHAIN"/>
    <property type="match status" value="1"/>
</dbReference>
<evidence type="ECO:0000313" key="7">
    <source>
        <dbReference type="EMBL" id="CBN77137.1"/>
    </source>
</evidence>
<dbReference type="InParanoid" id="D8LLD9"/>
<feature type="coiled-coil region" evidence="5">
    <location>
        <begin position="177"/>
        <end position="215"/>
    </location>
</feature>
<accession>D8LLD9</accession>
<feature type="region of interest" description="Disordered" evidence="6">
    <location>
        <begin position="716"/>
        <end position="739"/>
    </location>
</feature>
<gene>
    <name evidence="7" type="ORF">Esi_0036_0109</name>
</gene>
<keyword evidence="3" id="KW-0853">WD repeat</keyword>
<evidence type="ECO:0000256" key="4">
    <source>
        <dbReference type="ARBA" id="ARBA00022737"/>
    </source>
</evidence>
<dbReference type="InterPro" id="IPR050687">
    <property type="entry name" value="Dynein_IC"/>
</dbReference>
<dbReference type="OMA" id="KNAWTQY"/>
<evidence type="ECO:0000256" key="1">
    <source>
        <dbReference type="ARBA" id="ARBA00004496"/>
    </source>
</evidence>
<dbReference type="GO" id="GO:0036156">
    <property type="term" value="C:inner dynein arm"/>
    <property type="evidence" value="ECO:0007669"/>
    <property type="project" value="TreeGrafter"/>
</dbReference>
<feature type="region of interest" description="Disordered" evidence="6">
    <location>
        <begin position="1063"/>
        <end position="1120"/>
    </location>
</feature>
<keyword evidence="4" id="KW-0677">Repeat</keyword>
<dbReference type="SMART" id="SM00320">
    <property type="entry name" value="WD40"/>
    <property type="match status" value="5"/>
</dbReference>
<dbReference type="STRING" id="2880.D8LLD9"/>
<dbReference type="PANTHER" id="PTHR12442:SF5">
    <property type="entry name" value="DYNEIN AXONEMAL INTERMEDIATE CHAIN 3"/>
    <property type="match status" value="1"/>
</dbReference>
<organism evidence="7 8">
    <name type="scientific">Ectocarpus siliculosus</name>
    <name type="common">Brown alga</name>
    <name type="synonym">Conferva siliculosa</name>
    <dbReference type="NCBI Taxonomy" id="2880"/>
    <lineage>
        <taxon>Eukaryota</taxon>
        <taxon>Sar</taxon>
        <taxon>Stramenopiles</taxon>
        <taxon>Ochrophyta</taxon>
        <taxon>PX clade</taxon>
        <taxon>Phaeophyceae</taxon>
        <taxon>Ectocarpales</taxon>
        <taxon>Ectocarpaceae</taxon>
        <taxon>Ectocarpus</taxon>
    </lineage>
</organism>
<reference evidence="7 8" key="1">
    <citation type="journal article" date="2010" name="Nature">
        <title>The Ectocarpus genome and the independent evolution of multicellularity in brown algae.</title>
        <authorList>
            <person name="Cock J.M."/>
            <person name="Sterck L."/>
            <person name="Rouze P."/>
            <person name="Scornet D."/>
            <person name="Allen A.E."/>
            <person name="Amoutzias G."/>
            <person name="Anthouard V."/>
            <person name="Artiguenave F."/>
            <person name="Aury J.M."/>
            <person name="Badger J.H."/>
            <person name="Beszteri B."/>
            <person name="Billiau K."/>
            <person name="Bonnet E."/>
            <person name="Bothwell J.H."/>
            <person name="Bowler C."/>
            <person name="Boyen C."/>
            <person name="Brownlee C."/>
            <person name="Carrano C.J."/>
            <person name="Charrier B."/>
            <person name="Cho G.Y."/>
            <person name="Coelho S.M."/>
            <person name="Collen J."/>
            <person name="Corre E."/>
            <person name="Da Silva C."/>
            <person name="Delage L."/>
            <person name="Delaroque N."/>
            <person name="Dittami S.M."/>
            <person name="Doulbeau S."/>
            <person name="Elias M."/>
            <person name="Farnham G."/>
            <person name="Gachon C.M."/>
            <person name="Gschloessl B."/>
            <person name="Heesch S."/>
            <person name="Jabbari K."/>
            <person name="Jubin C."/>
            <person name="Kawai H."/>
            <person name="Kimura K."/>
            <person name="Kloareg B."/>
            <person name="Kupper F.C."/>
            <person name="Lang D."/>
            <person name="Le Bail A."/>
            <person name="Leblanc C."/>
            <person name="Lerouge P."/>
            <person name="Lohr M."/>
            <person name="Lopez P.J."/>
            <person name="Martens C."/>
            <person name="Maumus F."/>
            <person name="Michel G."/>
            <person name="Miranda-Saavedra D."/>
            <person name="Morales J."/>
            <person name="Moreau H."/>
            <person name="Motomura T."/>
            <person name="Nagasato C."/>
            <person name="Napoli C.A."/>
            <person name="Nelson D.R."/>
            <person name="Nyvall-Collen P."/>
            <person name="Peters A.F."/>
            <person name="Pommier C."/>
            <person name="Potin P."/>
            <person name="Poulain J."/>
            <person name="Quesneville H."/>
            <person name="Read B."/>
            <person name="Rensing S.A."/>
            <person name="Ritter A."/>
            <person name="Rousvoal S."/>
            <person name="Samanta M."/>
            <person name="Samson G."/>
            <person name="Schroeder D.C."/>
            <person name="Segurens B."/>
            <person name="Strittmatter M."/>
            <person name="Tonon T."/>
            <person name="Tregear J.W."/>
            <person name="Valentin K."/>
            <person name="von Dassow P."/>
            <person name="Yamagishi T."/>
            <person name="Van de Peer Y."/>
            <person name="Wincker P."/>
        </authorList>
    </citation>
    <scope>NUCLEOTIDE SEQUENCE [LARGE SCALE GENOMIC DNA]</scope>
    <source>
        <strain evidence="8">Ec32 / CCAP1310/4</strain>
    </source>
</reference>
<dbReference type="EMBL" id="FN648553">
    <property type="protein sequence ID" value="CBN77137.1"/>
    <property type="molecule type" value="Genomic_DNA"/>
</dbReference>
<dbReference type="InterPro" id="IPR036322">
    <property type="entry name" value="WD40_repeat_dom_sf"/>
</dbReference>
<dbReference type="GO" id="GO:0045503">
    <property type="term" value="F:dynein light chain binding"/>
    <property type="evidence" value="ECO:0007669"/>
    <property type="project" value="TreeGrafter"/>
</dbReference>
<dbReference type="GO" id="GO:0045504">
    <property type="term" value="F:dynein heavy chain binding"/>
    <property type="evidence" value="ECO:0007669"/>
    <property type="project" value="TreeGrafter"/>
</dbReference>
<keyword evidence="5" id="KW-0175">Coiled coil</keyword>
<dbReference type="OrthoDB" id="366230at2759"/>
<dbReference type="AlphaFoldDB" id="D8LLD9"/>
<evidence type="ECO:0000313" key="8">
    <source>
        <dbReference type="Proteomes" id="UP000002630"/>
    </source>
</evidence>
<name>D8LLD9_ECTSI</name>
<dbReference type="GO" id="GO:0036159">
    <property type="term" value="P:inner dynein arm assembly"/>
    <property type="evidence" value="ECO:0007669"/>
    <property type="project" value="TreeGrafter"/>
</dbReference>
<dbReference type="eggNOG" id="KOG1587">
    <property type="taxonomic scope" value="Eukaryota"/>
</dbReference>
<keyword evidence="8" id="KW-1185">Reference proteome</keyword>
<dbReference type="Proteomes" id="UP000002630">
    <property type="component" value="Linkage Group LG20"/>
</dbReference>
<dbReference type="SUPFAM" id="SSF50978">
    <property type="entry name" value="WD40 repeat-like"/>
    <property type="match status" value="1"/>
</dbReference>
<dbReference type="GO" id="GO:0060294">
    <property type="term" value="P:cilium movement involved in cell motility"/>
    <property type="evidence" value="ECO:0007669"/>
    <property type="project" value="TreeGrafter"/>
</dbReference>
<dbReference type="InterPro" id="IPR001680">
    <property type="entry name" value="WD40_rpt"/>
</dbReference>
<evidence type="ECO:0000256" key="5">
    <source>
        <dbReference type="SAM" id="Coils"/>
    </source>
</evidence>